<dbReference type="PANTHER" id="PTHR36721">
    <property type="entry name" value="PROLINE-RICH FAMILY PROTEIN"/>
    <property type="match status" value="1"/>
</dbReference>
<dbReference type="AlphaFoldDB" id="A0AA38FGB9"/>
<feature type="compositionally biased region" description="Low complexity" evidence="1">
    <location>
        <begin position="39"/>
        <end position="50"/>
    </location>
</feature>
<reference evidence="3 4" key="1">
    <citation type="journal article" date="2021" name="Nat. Plants">
        <title>The Taxus genome provides insights into paclitaxel biosynthesis.</title>
        <authorList>
            <person name="Xiong X."/>
            <person name="Gou J."/>
            <person name="Liao Q."/>
            <person name="Li Y."/>
            <person name="Zhou Q."/>
            <person name="Bi G."/>
            <person name="Li C."/>
            <person name="Du R."/>
            <person name="Wang X."/>
            <person name="Sun T."/>
            <person name="Guo L."/>
            <person name="Liang H."/>
            <person name="Lu P."/>
            <person name="Wu Y."/>
            <person name="Zhang Z."/>
            <person name="Ro D.K."/>
            <person name="Shang Y."/>
            <person name="Huang S."/>
            <person name="Yan J."/>
        </authorList>
    </citation>
    <scope>NUCLEOTIDE SEQUENCE [LARGE SCALE GENOMIC DNA]</scope>
    <source>
        <strain evidence="3">Ta-2019</strain>
    </source>
</reference>
<sequence length="120" mass="13073">TFQQLVGEALNQDTHSKRQIPAPHPSPQGSPNSSPSPSPSANISANQNPPTQKRKKPHSPPYPGSAIHRTSNPRSKDSKLNTGQMTGLVLLSIAGLLQVVVVTYLLVKRKQMMQVVEKYE</sequence>
<name>A0AA38FGB9_TAXCH</name>
<proteinExistence type="predicted"/>
<dbReference type="OMA" id="CFLNPLH"/>
<evidence type="ECO:0000256" key="1">
    <source>
        <dbReference type="SAM" id="MobiDB-lite"/>
    </source>
</evidence>
<keyword evidence="2" id="KW-0472">Membrane</keyword>
<feature type="region of interest" description="Disordered" evidence="1">
    <location>
        <begin position="1"/>
        <end position="81"/>
    </location>
</feature>
<keyword evidence="2" id="KW-0812">Transmembrane</keyword>
<feature type="transmembrane region" description="Helical" evidence="2">
    <location>
        <begin position="85"/>
        <end position="107"/>
    </location>
</feature>
<keyword evidence="2" id="KW-1133">Transmembrane helix</keyword>
<feature type="non-terminal residue" evidence="3">
    <location>
        <position position="120"/>
    </location>
</feature>
<gene>
    <name evidence="3" type="ORF">KI387_011804</name>
</gene>
<evidence type="ECO:0000313" key="4">
    <source>
        <dbReference type="Proteomes" id="UP000824469"/>
    </source>
</evidence>
<organism evidence="3 4">
    <name type="scientific">Taxus chinensis</name>
    <name type="common">Chinese yew</name>
    <name type="synonym">Taxus wallichiana var. chinensis</name>
    <dbReference type="NCBI Taxonomy" id="29808"/>
    <lineage>
        <taxon>Eukaryota</taxon>
        <taxon>Viridiplantae</taxon>
        <taxon>Streptophyta</taxon>
        <taxon>Embryophyta</taxon>
        <taxon>Tracheophyta</taxon>
        <taxon>Spermatophyta</taxon>
        <taxon>Pinopsida</taxon>
        <taxon>Pinidae</taxon>
        <taxon>Conifers II</taxon>
        <taxon>Cupressales</taxon>
        <taxon>Taxaceae</taxon>
        <taxon>Taxus</taxon>
    </lineage>
</organism>
<comment type="caution">
    <text evidence="3">The sequence shown here is derived from an EMBL/GenBank/DDBJ whole genome shotgun (WGS) entry which is preliminary data.</text>
</comment>
<keyword evidence="4" id="KW-1185">Reference proteome</keyword>
<dbReference type="EMBL" id="JAHRHJ020000009">
    <property type="protein sequence ID" value="KAH9300221.1"/>
    <property type="molecule type" value="Genomic_DNA"/>
</dbReference>
<evidence type="ECO:0000256" key="2">
    <source>
        <dbReference type="SAM" id="Phobius"/>
    </source>
</evidence>
<accession>A0AA38FGB9</accession>
<dbReference type="PANTHER" id="PTHR36721:SF1">
    <property type="entry name" value="OS04G0446401 PROTEIN"/>
    <property type="match status" value="1"/>
</dbReference>
<evidence type="ECO:0000313" key="3">
    <source>
        <dbReference type="EMBL" id="KAH9300221.1"/>
    </source>
</evidence>
<feature type="non-terminal residue" evidence="3">
    <location>
        <position position="1"/>
    </location>
</feature>
<feature type="compositionally biased region" description="Pro residues" evidence="1">
    <location>
        <begin position="22"/>
        <end position="38"/>
    </location>
</feature>
<protein>
    <submittedName>
        <fullName evidence="3">Uncharacterized protein</fullName>
    </submittedName>
</protein>
<dbReference type="Proteomes" id="UP000824469">
    <property type="component" value="Unassembled WGS sequence"/>
</dbReference>